<evidence type="ECO:0000313" key="2">
    <source>
        <dbReference type="Proteomes" id="UP000054477"/>
    </source>
</evidence>
<dbReference type="HOGENOM" id="CLU_145565_1_0_1"/>
<name>A0A0C9XMM7_9AGAR</name>
<dbReference type="Proteomes" id="UP000054477">
    <property type="component" value="Unassembled WGS sequence"/>
</dbReference>
<accession>A0A0C9XMM7</accession>
<evidence type="ECO:0000313" key="1">
    <source>
        <dbReference type="EMBL" id="KIK06351.1"/>
    </source>
</evidence>
<proteinExistence type="predicted"/>
<dbReference type="STRING" id="1095629.A0A0C9XMM7"/>
<sequence length="118" mass="13688">MATESIVVNDFMFCATHGDEYCHICCCDYRMGNNVRIEEEMTDFFEFESEMEARHPINAYAHGAVAALKTEESYQCEKHQAVDCNTCFNWVAVIKKEAQAAEEEGRWMTKRRSLIDKE</sequence>
<reference evidence="1 2" key="1">
    <citation type="submission" date="2014-04" db="EMBL/GenBank/DDBJ databases">
        <authorList>
            <consortium name="DOE Joint Genome Institute"/>
            <person name="Kuo A."/>
            <person name="Kohler A."/>
            <person name="Nagy L.G."/>
            <person name="Floudas D."/>
            <person name="Copeland A."/>
            <person name="Barry K.W."/>
            <person name="Cichocki N."/>
            <person name="Veneault-Fourrey C."/>
            <person name="LaButti K."/>
            <person name="Lindquist E.A."/>
            <person name="Lipzen A."/>
            <person name="Lundell T."/>
            <person name="Morin E."/>
            <person name="Murat C."/>
            <person name="Sun H."/>
            <person name="Tunlid A."/>
            <person name="Henrissat B."/>
            <person name="Grigoriev I.V."/>
            <person name="Hibbett D.S."/>
            <person name="Martin F."/>
            <person name="Nordberg H.P."/>
            <person name="Cantor M.N."/>
            <person name="Hua S.X."/>
        </authorList>
    </citation>
    <scope>NUCLEOTIDE SEQUENCE [LARGE SCALE GENOMIC DNA]</scope>
    <source>
        <strain evidence="1 2">LaAM-08-1</strain>
    </source>
</reference>
<gene>
    <name evidence="1" type="ORF">K443DRAFT_89499</name>
</gene>
<dbReference type="AlphaFoldDB" id="A0A0C9XMM7"/>
<dbReference type="EMBL" id="KN838553">
    <property type="protein sequence ID" value="KIK06351.1"/>
    <property type="molecule type" value="Genomic_DNA"/>
</dbReference>
<keyword evidence="2" id="KW-1185">Reference proteome</keyword>
<dbReference type="OrthoDB" id="341421at2759"/>
<reference evidence="2" key="2">
    <citation type="submission" date="2015-01" db="EMBL/GenBank/DDBJ databases">
        <title>Evolutionary Origins and Diversification of the Mycorrhizal Mutualists.</title>
        <authorList>
            <consortium name="DOE Joint Genome Institute"/>
            <consortium name="Mycorrhizal Genomics Consortium"/>
            <person name="Kohler A."/>
            <person name="Kuo A."/>
            <person name="Nagy L.G."/>
            <person name="Floudas D."/>
            <person name="Copeland A."/>
            <person name="Barry K.W."/>
            <person name="Cichocki N."/>
            <person name="Veneault-Fourrey C."/>
            <person name="LaButti K."/>
            <person name="Lindquist E.A."/>
            <person name="Lipzen A."/>
            <person name="Lundell T."/>
            <person name="Morin E."/>
            <person name="Murat C."/>
            <person name="Riley R."/>
            <person name="Ohm R."/>
            <person name="Sun H."/>
            <person name="Tunlid A."/>
            <person name="Henrissat B."/>
            <person name="Grigoriev I.V."/>
            <person name="Hibbett D.S."/>
            <person name="Martin F."/>
        </authorList>
    </citation>
    <scope>NUCLEOTIDE SEQUENCE [LARGE SCALE GENOMIC DNA]</scope>
    <source>
        <strain evidence="2">LaAM-08-1</strain>
    </source>
</reference>
<organism evidence="1 2">
    <name type="scientific">Laccaria amethystina LaAM-08-1</name>
    <dbReference type="NCBI Taxonomy" id="1095629"/>
    <lineage>
        <taxon>Eukaryota</taxon>
        <taxon>Fungi</taxon>
        <taxon>Dikarya</taxon>
        <taxon>Basidiomycota</taxon>
        <taxon>Agaricomycotina</taxon>
        <taxon>Agaricomycetes</taxon>
        <taxon>Agaricomycetidae</taxon>
        <taxon>Agaricales</taxon>
        <taxon>Agaricineae</taxon>
        <taxon>Hydnangiaceae</taxon>
        <taxon>Laccaria</taxon>
    </lineage>
</organism>
<protein>
    <submittedName>
        <fullName evidence="1">Uncharacterized protein</fullName>
    </submittedName>
</protein>